<evidence type="ECO:0000256" key="2">
    <source>
        <dbReference type="ARBA" id="ARBA00022487"/>
    </source>
</evidence>
<dbReference type="PRINTS" id="PR00878">
    <property type="entry name" value="CHOLNESTRASE"/>
</dbReference>
<dbReference type="FunFam" id="3.40.50.1820:FF:000029">
    <property type="entry name" value="Acetylcholinesterase"/>
    <property type="match status" value="1"/>
</dbReference>
<accession>A0A8C8RL43</accession>
<dbReference type="InterPro" id="IPR000997">
    <property type="entry name" value="Cholinesterase"/>
</dbReference>
<evidence type="ECO:0000256" key="4">
    <source>
        <dbReference type="ARBA" id="ARBA00023157"/>
    </source>
</evidence>
<reference evidence="7" key="2">
    <citation type="submission" date="2025-09" db="UniProtKB">
        <authorList>
            <consortium name="Ensembl"/>
        </authorList>
    </citation>
    <scope>IDENTIFICATION</scope>
</reference>
<keyword evidence="8" id="KW-1185">Reference proteome</keyword>
<dbReference type="Proteomes" id="UP000694393">
    <property type="component" value="Unplaced"/>
</dbReference>
<dbReference type="PROSITE" id="PS00941">
    <property type="entry name" value="CARBOXYLESTERASE_B_2"/>
    <property type="match status" value="1"/>
</dbReference>
<evidence type="ECO:0000256" key="3">
    <source>
        <dbReference type="ARBA" id="ARBA00022801"/>
    </source>
</evidence>
<keyword evidence="3" id="KW-0378">Hydrolase</keyword>
<dbReference type="SUPFAM" id="SSF53474">
    <property type="entry name" value="alpha/beta-Hydrolases"/>
    <property type="match status" value="1"/>
</dbReference>
<sequence length="563" mass="61589">MRGLHPTLPCLILLSLLGPSSGSEDDGTVVLTTSGPIRGKRLPAGSGTVTAFLGIPYAEPPVGALRFQKPLPHQPWSHVLEATSFGKVCFQLPLTPFLDAEILAPNTPPSEDCLFLNVWVPHPRPREPVPILVWIHGMGFFSGASSLNIYDGRFLATTENVIVASMNYRLGSLGFLSLPPAAPGNAGLWDQRLALQWLRDNAAAFGGDPTRLMIFGQCAGAASVSLHLLSPGSRPLFSRAALQSGAPTIPWVWASPEKAKERGRRLGQLLGCTNNDDRAIVSCLKKQEPGEFPKHDSLVVHQRKMLSIPFVPTPDGDFLSDTPPSLLQARHGHSIPIATGFNANEGSYMLLFANFSLNLEDASSLGWEELLQVVRMMVPGIPEETIQALARRYSQEGEGQGEAQYRWAMDQIVGDYFVVCPAIEMAEREAEAGSPVYAYYFTHRTSNLSSSVWTGVPHGTELPYFFGTLASIRGTNHTHMDAEERLSRRMMHYWAEFARSGTPTGEKQWARYDPTKQNFFSIGLKSSQVEKTSLARRCSFLKSLLADGVPRGIELGRAHSGGQ</sequence>
<feature type="chain" id="PRO_5034833642" description="Carboxylesterase type B domain-containing protein" evidence="5">
    <location>
        <begin position="23"/>
        <end position="563"/>
    </location>
</feature>
<dbReference type="InterPro" id="IPR029058">
    <property type="entry name" value="AB_hydrolase_fold"/>
</dbReference>
<dbReference type="AlphaFoldDB" id="A0A8C8RL43"/>
<dbReference type="GO" id="GO:0006581">
    <property type="term" value="P:acetylcholine catabolic process"/>
    <property type="evidence" value="ECO:0007669"/>
    <property type="project" value="TreeGrafter"/>
</dbReference>
<dbReference type="GO" id="GO:0003990">
    <property type="term" value="F:acetylcholinesterase activity"/>
    <property type="evidence" value="ECO:0007669"/>
    <property type="project" value="TreeGrafter"/>
</dbReference>
<proteinExistence type="inferred from homology"/>
<keyword evidence="4" id="KW-1015">Disulfide bond</keyword>
<dbReference type="GO" id="GO:0005615">
    <property type="term" value="C:extracellular space"/>
    <property type="evidence" value="ECO:0007669"/>
    <property type="project" value="TreeGrafter"/>
</dbReference>
<comment type="similarity">
    <text evidence="1">Belongs to the type-B carboxylesterase/lipase family.</text>
</comment>
<evidence type="ECO:0000256" key="5">
    <source>
        <dbReference type="SAM" id="SignalP"/>
    </source>
</evidence>
<feature type="signal peptide" evidence="5">
    <location>
        <begin position="1"/>
        <end position="22"/>
    </location>
</feature>
<organism evidence="7 8">
    <name type="scientific">Pelusios castaneus</name>
    <name type="common">West African mud turtle</name>
    <dbReference type="NCBI Taxonomy" id="367368"/>
    <lineage>
        <taxon>Eukaryota</taxon>
        <taxon>Metazoa</taxon>
        <taxon>Chordata</taxon>
        <taxon>Craniata</taxon>
        <taxon>Vertebrata</taxon>
        <taxon>Euteleostomi</taxon>
        <taxon>Archelosauria</taxon>
        <taxon>Testudinata</taxon>
        <taxon>Testudines</taxon>
        <taxon>Pleurodira</taxon>
        <taxon>Pelomedusidae</taxon>
        <taxon>Pelusios</taxon>
    </lineage>
</organism>
<dbReference type="CDD" id="cd00312">
    <property type="entry name" value="Esterase_lipase"/>
    <property type="match status" value="1"/>
</dbReference>
<evidence type="ECO:0000313" key="7">
    <source>
        <dbReference type="Ensembl" id="ENSPCEP00000006824.1"/>
    </source>
</evidence>
<dbReference type="InterPro" id="IPR019819">
    <property type="entry name" value="Carboxylesterase_B_CS"/>
</dbReference>
<dbReference type="Pfam" id="PF00135">
    <property type="entry name" value="COesterase"/>
    <property type="match status" value="1"/>
</dbReference>
<protein>
    <recommendedName>
        <fullName evidence="6">Carboxylesterase type B domain-containing protein</fullName>
    </recommendedName>
</protein>
<evidence type="ECO:0000259" key="6">
    <source>
        <dbReference type="Pfam" id="PF00135"/>
    </source>
</evidence>
<dbReference type="Ensembl" id="ENSPCET00000007065.1">
    <property type="protein sequence ID" value="ENSPCEP00000006824.1"/>
    <property type="gene ID" value="ENSPCEG00000005495.1"/>
</dbReference>
<evidence type="ECO:0000313" key="8">
    <source>
        <dbReference type="Proteomes" id="UP000694393"/>
    </source>
</evidence>
<name>A0A8C8RL43_9SAUR</name>
<dbReference type="PANTHER" id="PTHR43918:SF4">
    <property type="entry name" value="CARBOXYLIC ESTER HYDROLASE"/>
    <property type="match status" value="1"/>
</dbReference>
<dbReference type="GO" id="GO:0019695">
    <property type="term" value="P:choline metabolic process"/>
    <property type="evidence" value="ECO:0007669"/>
    <property type="project" value="TreeGrafter"/>
</dbReference>
<evidence type="ECO:0000256" key="1">
    <source>
        <dbReference type="ARBA" id="ARBA00005964"/>
    </source>
</evidence>
<dbReference type="InterPro" id="IPR002018">
    <property type="entry name" value="CarbesteraseB"/>
</dbReference>
<dbReference type="Gene3D" id="3.40.50.1820">
    <property type="entry name" value="alpha/beta hydrolase"/>
    <property type="match status" value="1"/>
</dbReference>
<keyword evidence="5" id="KW-0732">Signal</keyword>
<feature type="domain" description="Carboxylesterase type B" evidence="6">
    <location>
        <begin position="28"/>
        <end position="540"/>
    </location>
</feature>
<reference evidence="7" key="1">
    <citation type="submission" date="2025-08" db="UniProtKB">
        <authorList>
            <consortium name="Ensembl"/>
        </authorList>
    </citation>
    <scope>IDENTIFICATION</scope>
</reference>
<keyword evidence="2" id="KW-0719">Serine esterase</keyword>
<dbReference type="PANTHER" id="PTHR43918">
    <property type="entry name" value="ACETYLCHOLINESTERASE"/>
    <property type="match status" value="1"/>
</dbReference>
<dbReference type="InterPro" id="IPR050654">
    <property type="entry name" value="AChE-related_enzymes"/>
</dbReference>
<dbReference type="GO" id="GO:0005886">
    <property type="term" value="C:plasma membrane"/>
    <property type="evidence" value="ECO:0007669"/>
    <property type="project" value="TreeGrafter"/>
</dbReference>